<gene>
    <name evidence="3" type="ORF">DQG23_28910</name>
</gene>
<dbReference type="PANTHER" id="PTHR33608:SF3">
    <property type="entry name" value="SLR2013 PROTEIN"/>
    <property type="match status" value="1"/>
</dbReference>
<evidence type="ECO:0000313" key="4">
    <source>
        <dbReference type="Proteomes" id="UP000250369"/>
    </source>
</evidence>
<dbReference type="EMBL" id="QMFB01000021">
    <property type="protein sequence ID" value="RAV16463.1"/>
    <property type="molecule type" value="Genomic_DNA"/>
</dbReference>
<dbReference type="AlphaFoldDB" id="A0A329MCV4"/>
<protein>
    <submittedName>
        <fullName evidence="3">DUF58 domain-containing protein</fullName>
    </submittedName>
</protein>
<dbReference type="PANTHER" id="PTHR33608">
    <property type="entry name" value="BLL2464 PROTEIN"/>
    <property type="match status" value="1"/>
</dbReference>
<comment type="caution">
    <text evidence="3">The sequence shown here is derived from an EMBL/GenBank/DDBJ whole genome shotgun (WGS) entry which is preliminary data.</text>
</comment>
<evidence type="ECO:0000259" key="2">
    <source>
        <dbReference type="Pfam" id="PF01882"/>
    </source>
</evidence>
<name>A0A329MCV4_9BACL</name>
<dbReference type="Pfam" id="PF01882">
    <property type="entry name" value="DUF58"/>
    <property type="match status" value="1"/>
</dbReference>
<dbReference type="InterPro" id="IPR036465">
    <property type="entry name" value="vWFA_dom_sf"/>
</dbReference>
<dbReference type="SUPFAM" id="SSF53300">
    <property type="entry name" value="vWA-like"/>
    <property type="match status" value="1"/>
</dbReference>
<keyword evidence="4" id="KW-1185">Reference proteome</keyword>
<keyword evidence="1" id="KW-0812">Transmembrane</keyword>
<dbReference type="OrthoDB" id="9778037at2"/>
<keyword evidence="1" id="KW-0472">Membrane</keyword>
<accession>A0A329MCV4</accession>
<feature type="domain" description="DUF58" evidence="2">
    <location>
        <begin position="194"/>
        <end position="365"/>
    </location>
</feature>
<evidence type="ECO:0000313" key="3">
    <source>
        <dbReference type="EMBL" id="RAV16463.1"/>
    </source>
</evidence>
<dbReference type="Gene3D" id="3.40.50.410">
    <property type="entry name" value="von Willebrand factor, type A domain"/>
    <property type="match status" value="1"/>
</dbReference>
<dbReference type="InterPro" id="IPR002881">
    <property type="entry name" value="DUF58"/>
</dbReference>
<proteinExistence type="predicted"/>
<sequence>MPTARLVWLAAAGAPIAAAASLLDASVGGYAFLIWNGLLLLFSAIDFLLLPGRSVFRAERATPDQADVNKPFDVAVTLHTNAPQRLHITFTDDLPVSFGQATVHAELDGSRLTLAYATFGKERGRYRLQHAYLLYSGGFGLIRKFARLDCPGEVDIQPDLSQVRGILQSTPSMLLLEGRKIFKKLGSGSDFDSIRDYVQGDDPRTVNWRATARTGKLMTSVLRPEKGKTVTLLIDCGRMMGIELDGQTKLDRTLEAALALAAVALKQGDQVALLAFAADLKVYVPPDKGIAHLNRLVEASFDLQSEFVESNYGMALSYLLRVQKKRSFVAVFSDMENYLYHQELAAYAHKLRRSHMLLLLSLQDPLLHKWAHAEAADARTAYAQSMAHKFGHDRSGYVQEMAFTGIHVLDVPADRFTLSAVNHYLDLKARDAW</sequence>
<organism evidence="3 4">
    <name type="scientific">Paenibacillus contaminans</name>
    <dbReference type="NCBI Taxonomy" id="450362"/>
    <lineage>
        <taxon>Bacteria</taxon>
        <taxon>Bacillati</taxon>
        <taxon>Bacillota</taxon>
        <taxon>Bacilli</taxon>
        <taxon>Bacillales</taxon>
        <taxon>Paenibacillaceae</taxon>
        <taxon>Paenibacillus</taxon>
    </lineage>
</organism>
<keyword evidence="1" id="KW-1133">Transmembrane helix</keyword>
<dbReference type="Proteomes" id="UP000250369">
    <property type="component" value="Unassembled WGS sequence"/>
</dbReference>
<feature type="transmembrane region" description="Helical" evidence="1">
    <location>
        <begin position="29"/>
        <end position="50"/>
    </location>
</feature>
<reference evidence="3 4" key="1">
    <citation type="journal article" date="2009" name="Int. J. Syst. Evol. Microbiol.">
        <title>Paenibacillus contaminans sp. nov., isolated from a contaminated laboratory plate.</title>
        <authorList>
            <person name="Chou J.H."/>
            <person name="Lee J.H."/>
            <person name="Lin M.C."/>
            <person name="Chang P.S."/>
            <person name="Arun A.B."/>
            <person name="Young C.C."/>
            <person name="Chen W.M."/>
        </authorList>
    </citation>
    <scope>NUCLEOTIDE SEQUENCE [LARGE SCALE GENOMIC DNA]</scope>
    <source>
        <strain evidence="3 4">CKOBP-6</strain>
    </source>
</reference>
<evidence type="ECO:0000256" key="1">
    <source>
        <dbReference type="SAM" id="Phobius"/>
    </source>
</evidence>